<reference evidence="3" key="1">
    <citation type="journal article" date="2006" name="Science">
        <title>Ancient noncoding elements conserved in the human genome.</title>
        <authorList>
            <person name="Venkatesh B."/>
            <person name="Kirkness E.F."/>
            <person name="Loh Y.H."/>
            <person name="Halpern A.L."/>
            <person name="Lee A.P."/>
            <person name="Johnson J."/>
            <person name="Dandona N."/>
            <person name="Viswanathan L.D."/>
            <person name="Tay A."/>
            <person name="Venter J.C."/>
            <person name="Strausberg R.L."/>
            <person name="Brenner S."/>
        </authorList>
    </citation>
    <scope>NUCLEOTIDE SEQUENCE [LARGE SCALE GENOMIC DNA]</scope>
</reference>
<dbReference type="GO" id="GO:0045944">
    <property type="term" value="P:positive regulation of transcription by RNA polymerase II"/>
    <property type="evidence" value="ECO:0007669"/>
    <property type="project" value="TreeGrafter"/>
</dbReference>
<keyword evidence="3" id="KW-1185">Reference proteome</keyword>
<proteinExistence type="predicted"/>
<reference evidence="3" key="3">
    <citation type="journal article" date="2014" name="Nature">
        <title>Elephant shark genome provides unique insights into gnathostome evolution.</title>
        <authorList>
            <consortium name="International Elephant Shark Genome Sequencing Consortium"/>
            <person name="Venkatesh B."/>
            <person name="Lee A.P."/>
            <person name="Ravi V."/>
            <person name="Maurya A.K."/>
            <person name="Lian M.M."/>
            <person name="Swann J.B."/>
            <person name="Ohta Y."/>
            <person name="Flajnik M.F."/>
            <person name="Sutoh Y."/>
            <person name="Kasahara M."/>
            <person name="Hoon S."/>
            <person name="Gangu V."/>
            <person name="Roy S.W."/>
            <person name="Irimia M."/>
            <person name="Korzh V."/>
            <person name="Kondrychyn I."/>
            <person name="Lim Z.W."/>
            <person name="Tay B.H."/>
            <person name="Tohari S."/>
            <person name="Kong K.W."/>
            <person name="Ho S."/>
            <person name="Lorente-Galdos B."/>
            <person name="Quilez J."/>
            <person name="Marques-Bonet T."/>
            <person name="Raney B.J."/>
            <person name="Ingham P.W."/>
            <person name="Tay A."/>
            <person name="Hillier L.W."/>
            <person name="Minx P."/>
            <person name="Boehm T."/>
            <person name="Wilson R.K."/>
            <person name="Brenner S."/>
            <person name="Warren W.C."/>
        </authorList>
    </citation>
    <scope>NUCLEOTIDE SEQUENCE [LARGE SCALE GENOMIC DNA]</scope>
</reference>
<dbReference type="Ensembl" id="ENSCMIT00000010030.1">
    <property type="protein sequence ID" value="ENSCMIP00000009769.1"/>
    <property type="gene ID" value="ENSCMIG00000005159.1"/>
</dbReference>
<dbReference type="PANTHER" id="PTHR22793:SF12">
    <property type="entry name" value="MYOCARDIN-RELATED TRANSCRIPTION FACTOR, ISOFORM H"/>
    <property type="match status" value="1"/>
</dbReference>
<sequence>MLSSSSILEHQHSPMDTSDLHFTSDGGGLTLDLADTNLDNMEWLDLTMGGPSVGLTPSSAHSVFSTDFLDTHDLQLHWD</sequence>
<evidence type="ECO:0000313" key="3">
    <source>
        <dbReference type="Proteomes" id="UP000314986"/>
    </source>
</evidence>
<dbReference type="STRING" id="7868.ENSCMIP00000009769"/>
<dbReference type="PANTHER" id="PTHR22793">
    <property type="entry name" value="MYOCARDIN-RELATED TRANSCRIPTION FACTOR-RELATED"/>
    <property type="match status" value="1"/>
</dbReference>
<reference evidence="2" key="4">
    <citation type="submission" date="2025-08" db="UniProtKB">
        <authorList>
            <consortium name="Ensembl"/>
        </authorList>
    </citation>
    <scope>IDENTIFICATION</scope>
</reference>
<reference evidence="3" key="2">
    <citation type="journal article" date="2007" name="PLoS Biol.">
        <title>Survey sequencing and comparative analysis of the elephant shark (Callorhinchus milii) genome.</title>
        <authorList>
            <person name="Venkatesh B."/>
            <person name="Kirkness E.F."/>
            <person name="Loh Y.H."/>
            <person name="Halpern A.L."/>
            <person name="Lee A.P."/>
            <person name="Johnson J."/>
            <person name="Dandona N."/>
            <person name="Viswanathan L.D."/>
            <person name="Tay A."/>
            <person name="Venter J.C."/>
            <person name="Strausberg R.L."/>
            <person name="Brenner S."/>
        </authorList>
    </citation>
    <scope>NUCLEOTIDE SEQUENCE [LARGE SCALE GENOMIC DNA]</scope>
</reference>
<organism evidence="2 3">
    <name type="scientific">Callorhinchus milii</name>
    <name type="common">Ghost shark</name>
    <dbReference type="NCBI Taxonomy" id="7868"/>
    <lineage>
        <taxon>Eukaryota</taxon>
        <taxon>Metazoa</taxon>
        <taxon>Chordata</taxon>
        <taxon>Craniata</taxon>
        <taxon>Vertebrata</taxon>
        <taxon>Chondrichthyes</taxon>
        <taxon>Holocephali</taxon>
        <taxon>Chimaeriformes</taxon>
        <taxon>Callorhinchidae</taxon>
        <taxon>Callorhinchus</taxon>
    </lineage>
</organism>
<dbReference type="AlphaFoldDB" id="A0A4W3HJN5"/>
<accession>A0A4W3HJN5</accession>
<dbReference type="Proteomes" id="UP000314986">
    <property type="component" value="Unassembled WGS sequence"/>
</dbReference>
<dbReference type="InterPro" id="IPR043451">
    <property type="entry name" value="Myocardin-like"/>
</dbReference>
<dbReference type="GO" id="GO:0005634">
    <property type="term" value="C:nucleus"/>
    <property type="evidence" value="ECO:0007669"/>
    <property type="project" value="TreeGrafter"/>
</dbReference>
<dbReference type="OMA" id="HIHLDSC"/>
<dbReference type="InParanoid" id="A0A4W3HJN5"/>
<feature type="region of interest" description="Disordered" evidence="1">
    <location>
        <begin position="1"/>
        <end position="21"/>
    </location>
</feature>
<dbReference type="GeneTree" id="ENSGT00950000182979"/>
<name>A0A4W3HJN5_CALMI</name>
<evidence type="ECO:0000313" key="2">
    <source>
        <dbReference type="Ensembl" id="ENSCMIP00000009769.1"/>
    </source>
</evidence>
<dbReference type="GO" id="GO:0003713">
    <property type="term" value="F:transcription coactivator activity"/>
    <property type="evidence" value="ECO:0007669"/>
    <property type="project" value="TreeGrafter"/>
</dbReference>
<reference evidence="2" key="5">
    <citation type="submission" date="2025-09" db="UniProtKB">
        <authorList>
            <consortium name="Ensembl"/>
        </authorList>
    </citation>
    <scope>IDENTIFICATION</scope>
</reference>
<dbReference type="GO" id="GO:0051145">
    <property type="term" value="P:smooth muscle cell differentiation"/>
    <property type="evidence" value="ECO:0007669"/>
    <property type="project" value="TreeGrafter"/>
</dbReference>
<protein>
    <submittedName>
        <fullName evidence="2">Uncharacterized protein</fullName>
    </submittedName>
</protein>
<evidence type="ECO:0000256" key="1">
    <source>
        <dbReference type="SAM" id="MobiDB-lite"/>
    </source>
</evidence>